<evidence type="ECO:0000313" key="3">
    <source>
        <dbReference type="Proteomes" id="UP000000715"/>
    </source>
</evidence>
<reference evidence="4" key="1">
    <citation type="submission" date="2025-08" db="UniProtKB">
        <authorList>
            <consortium name="RefSeq"/>
        </authorList>
    </citation>
    <scope>IDENTIFICATION</scope>
    <source>
        <tissue evidence="4">Brain</tissue>
    </source>
</reference>
<name>A0A8U0SYN3_MUSPF</name>
<accession>A0A8U0SYN3</accession>
<dbReference type="KEGG" id="mpuf:101693679"/>
<evidence type="ECO:0000256" key="1">
    <source>
        <dbReference type="SAM" id="MobiDB-lite"/>
    </source>
</evidence>
<feature type="region of interest" description="Disordered" evidence="1">
    <location>
        <begin position="163"/>
        <end position="227"/>
    </location>
</feature>
<dbReference type="OrthoDB" id="5989213at2759"/>
<dbReference type="Proteomes" id="UP000000715">
    <property type="component" value="Unplaced"/>
</dbReference>
<dbReference type="GO" id="GO:0000387">
    <property type="term" value="P:spliceosomal snRNP assembly"/>
    <property type="evidence" value="ECO:0007669"/>
    <property type="project" value="InterPro"/>
</dbReference>
<dbReference type="AlphaFoldDB" id="A0A8U0SYN3"/>
<evidence type="ECO:0000256" key="2">
    <source>
        <dbReference type="SAM" id="SignalP"/>
    </source>
</evidence>
<feature type="signal peptide" evidence="2">
    <location>
        <begin position="1"/>
        <end position="16"/>
    </location>
</feature>
<dbReference type="CTD" id="54960"/>
<dbReference type="PANTHER" id="PTHR16238">
    <property type="entry name" value="GEM-ASSOCIATED PROTEIN 8"/>
    <property type="match status" value="1"/>
</dbReference>
<keyword evidence="2" id="KW-0732">Signal</keyword>
<organism evidence="3 4">
    <name type="scientific">Mustela putorius furo</name>
    <name type="common">European domestic ferret</name>
    <name type="synonym">Mustela furo</name>
    <dbReference type="NCBI Taxonomy" id="9669"/>
    <lineage>
        <taxon>Eukaryota</taxon>
        <taxon>Metazoa</taxon>
        <taxon>Chordata</taxon>
        <taxon>Craniata</taxon>
        <taxon>Vertebrata</taxon>
        <taxon>Euteleostomi</taxon>
        <taxon>Mammalia</taxon>
        <taxon>Eutheria</taxon>
        <taxon>Laurasiatheria</taxon>
        <taxon>Carnivora</taxon>
        <taxon>Caniformia</taxon>
        <taxon>Musteloidea</taxon>
        <taxon>Mustelidae</taxon>
        <taxon>Mustelinae</taxon>
        <taxon>Mustela</taxon>
    </lineage>
</organism>
<feature type="compositionally biased region" description="Acidic residues" evidence="1">
    <location>
        <begin position="210"/>
        <end position="225"/>
    </location>
</feature>
<feature type="chain" id="PRO_5035735091" evidence="2">
    <location>
        <begin position="17"/>
        <end position="337"/>
    </location>
</feature>
<dbReference type="Pfam" id="PF15348">
    <property type="entry name" value="GEMIN8"/>
    <property type="match status" value="1"/>
</dbReference>
<protein>
    <submittedName>
        <fullName evidence="4">LOW QUALITY PROTEIN: gem-associated protein 8</fullName>
    </submittedName>
</protein>
<dbReference type="GO" id="GO:0032797">
    <property type="term" value="C:SMN complex"/>
    <property type="evidence" value="ECO:0007669"/>
    <property type="project" value="InterPro"/>
</dbReference>
<dbReference type="PANTHER" id="PTHR16238:SF7">
    <property type="entry name" value="GEM-ASSOCIATED PROTEIN 8"/>
    <property type="match status" value="1"/>
</dbReference>
<dbReference type="RefSeq" id="XP_004758928.2">
    <property type="nucleotide sequence ID" value="XM_004758871.3"/>
</dbReference>
<sequence length="337" mass="38588">MTSALFFSFLLWWLRTDNEWSLCSPGLSWVVTIMPLCSVGRAAGSVVPRTPACPDIAILFSFSSTVPLEESCCSVREDCAAGVGDTPKEFQRPFGLPQPEMTAKVASWKAEEPWSFHPVYARYWRHYHQAMAWMRSHHSAYRKAVESYCSCPWACLPAALPQSPPTNKAKPQPSRDHHPASTDSHCVPSPSRRSGQHPAARPRERRAWPAEEEEETAESESDGGVECDLSNMEITEELRQYFAQTERHREERRRQQQLDAQRLDDYVNADHDLYYSTHRSVHPPSERPGERRQAEMKRLYGDSAAKIQAMEAAVQLSFDKHCDRKQPKYWPVIPLKF</sequence>
<proteinExistence type="predicted"/>
<dbReference type="InterPro" id="IPR034754">
    <property type="entry name" value="GEMIN8"/>
</dbReference>
<gene>
    <name evidence="4" type="primary">GEMIN8</name>
</gene>
<dbReference type="GeneID" id="101693679"/>
<evidence type="ECO:0000313" key="4">
    <source>
        <dbReference type="RefSeq" id="XP_004758928.2"/>
    </source>
</evidence>
<keyword evidence="3" id="KW-1185">Reference proteome</keyword>